<keyword evidence="2" id="KW-0732">Signal</keyword>
<proteinExistence type="predicted"/>
<organism evidence="3 4">
    <name type="scientific">Ditylenchus destructor</name>
    <dbReference type="NCBI Taxonomy" id="166010"/>
    <lineage>
        <taxon>Eukaryota</taxon>
        <taxon>Metazoa</taxon>
        <taxon>Ecdysozoa</taxon>
        <taxon>Nematoda</taxon>
        <taxon>Chromadorea</taxon>
        <taxon>Rhabditida</taxon>
        <taxon>Tylenchina</taxon>
        <taxon>Tylenchomorpha</taxon>
        <taxon>Sphaerularioidea</taxon>
        <taxon>Anguinidae</taxon>
        <taxon>Anguininae</taxon>
        <taxon>Ditylenchus</taxon>
    </lineage>
</organism>
<feature type="compositionally biased region" description="Low complexity" evidence="1">
    <location>
        <begin position="113"/>
        <end position="123"/>
    </location>
</feature>
<sequence>MKSALVLLCISLFLISQAYLADADDSGSNSAEAKHRKNSCGDLVKRHDDSDSSDGSDSDSNGDGDSDSSGSGDVSSGENSGSGSDSNGDGDSDSSGSGDKSSGENSGEGGGTRPQPTQGQCTCTTGEIGYTVTKPTAGTKKPHKPHWPCTLTEALRNVSVILTVEERVIFLQFIEYLEEIILIDVTLTNIEKVVKCSYALKHFCAEHIEIYHKIAFQYIASWGYFIDFIYVAVDLQADITETVVVLDEKDSCTLFEALLNATVGNQEQHQAVIQLIEELKVSIFLNVQLTYAQKLARIYLAFESFFEVHVEWKSVFYKFEISGYGSFESFLDVSHGYDRALTISTVIGGSSSDCVLLLALDEAVANTSFTITVRNQLKQLRIKLAAYFDVEVDVQLRLTYISQQCWQLFLVEEFITQFLDLISLEVHGEQWGIFYDILWCSQFCHNSGTCGNLGHGLGTSPAPITTPTTTQATSTVKSVDCTARSELIVVSQQNTTVLTDVLTVNYNSWNASTRLGFNTCFNQVRNDIWNNAAFPTPAAKITDIVKNFKSYNANNFSKQQVLMSITIEV</sequence>
<protein>
    <submittedName>
        <fullName evidence="3">Uncharacterized protein</fullName>
    </submittedName>
</protein>
<dbReference type="EMBL" id="JAKKPZ010000045">
    <property type="protein sequence ID" value="KAI1706829.1"/>
    <property type="molecule type" value="Genomic_DNA"/>
</dbReference>
<comment type="caution">
    <text evidence="3">The sequence shown here is derived from an EMBL/GenBank/DDBJ whole genome shotgun (WGS) entry which is preliminary data.</text>
</comment>
<evidence type="ECO:0000256" key="2">
    <source>
        <dbReference type="SAM" id="SignalP"/>
    </source>
</evidence>
<name>A0AAD4MU17_9BILA</name>
<feature type="compositionally biased region" description="Acidic residues" evidence="1">
    <location>
        <begin position="51"/>
        <end position="66"/>
    </location>
</feature>
<dbReference type="Proteomes" id="UP001201812">
    <property type="component" value="Unassembled WGS sequence"/>
</dbReference>
<feature type="signal peptide" evidence="2">
    <location>
        <begin position="1"/>
        <end position="23"/>
    </location>
</feature>
<dbReference type="AlphaFoldDB" id="A0AAD4MU17"/>
<keyword evidence="4" id="KW-1185">Reference proteome</keyword>
<reference evidence="3" key="1">
    <citation type="submission" date="2022-01" db="EMBL/GenBank/DDBJ databases">
        <title>Genome Sequence Resource for Two Populations of Ditylenchus destructor, the Migratory Endoparasitic Phytonematode.</title>
        <authorList>
            <person name="Zhang H."/>
            <person name="Lin R."/>
            <person name="Xie B."/>
        </authorList>
    </citation>
    <scope>NUCLEOTIDE SEQUENCE</scope>
    <source>
        <strain evidence="3">BazhouSP</strain>
    </source>
</reference>
<evidence type="ECO:0000256" key="1">
    <source>
        <dbReference type="SAM" id="MobiDB-lite"/>
    </source>
</evidence>
<evidence type="ECO:0000313" key="3">
    <source>
        <dbReference type="EMBL" id="KAI1706829.1"/>
    </source>
</evidence>
<gene>
    <name evidence="3" type="ORF">DdX_12823</name>
</gene>
<feature type="chain" id="PRO_5042213967" evidence="2">
    <location>
        <begin position="24"/>
        <end position="569"/>
    </location>
</feature>
<feature type="region of interest" description="Disordered" evidence="1">
    <location>
        <begin position="24"/>
        <end position="123"/>
    </location>
</feature>
<feature type="compositionally biased region" description="Low complexity" evidence="1">
    <location>
        <begin position="67"/>
        <end position="105"/>
    </location>
</feature>
<evidence type="ECO:0000313" key="4">
    <source>
        <dbReference type="Proteomes" id="UP001201812"/>
    </source>
</evidence>
<accession>A0AAD4MU17</accession>